<evidence type="ECO:0000313" key="4">
    <source>
        <dbReference type="Proteomes" id="UP000634136"/>
    </source>
</evidence>
<feature type="region of interest" description="Disordered" evidence="1">
    <location>
        <begin position="210"/>
        <end position="339"/>
    </location>
</feature>
<feature type="compositionally biased region" description="Pro residues" evidence="1">
    <location>
        <begin position="248"/>
        <end position="260"/>
    </location>
</feature>
<feature type="compositionally biased region" description="Basic residues" evidence="1">
    <location>
        <begin position="236"/>
        <end position="247"/>
    </location>
</feature>
<feature type="region of interest" description="Disordered" evidence="1">
    <location>
        <begin position="103"/>
        <end position="124"/>
    </location>
</feature>
<name>A0A834SUD5_9FABA</name>
<feature type="compositionally biased region" description="Acidic residues" evidence="1">
    <location>
        <begin position="299"/>
        <end position="320"/>
    </location>
</feature>
<gene>
    <name evidence="3" type="ORF">G2W53_036812</name>
</gene>
<feature type="transmembrane region" description="Helical" evidence="2">
    <location>
        <begin position="20"/>
        <end position="37"/>
    </location>
</feature>
<keyword evidence="2" id="KW-0472">Membrane</keyword>
<reference evidence="3" key="1">
    <citation type="submission" date="2020-09" db="EMBL/GenBank/DDBJ databases">
        <title>Genome-Enabled Discovery of Anthraquinone Biosynthesis in Senna tora.</title>
        <authorList>
            <person name="Kang S.-H."/>
            <person name="Pandey R.P."/>
            <person name="Lee C.-M."/>
            <person name="Sim J.-S."/>
            <person name="Jeong J.-T."/>
            <person name="Choi B.-S."/>
            <person name="Jung M."/>
            <person name="Ginzburg D."/>
            <person name="Zhao K."/>
            <person name="Won S.Y."/>
            <person name="Oh T.-J."/>
            <person name="Yu Y."/>
            <person name="Kim N.-H."/>
            <person name="Lee O.R."/>
            <person name="Lee T.-H."/>
            <person name="Bashyal P."/>
            <person name="Kim T.-S."/>
            <person name="Lee W.-H."/>
            <person name="Kawkins C."/>
            <person name="Kim C.-K."/>
            <person name="Kim J.S."/>
            <person name="Ahn B.O."/>
            <person name="Rhee S.Y."/>
            <person name="Sohng J.K."/>
        </authorList>
    </citation>
    <scope>NUCLEOTIDE SEQUENCE</scope>
    <source>
        <tissue evidence="3">Leaf</tissue>
    </source>
</reference>
<organism evidence="3 4">
    <name type="scientific">Senna tora</name>
    <dbReference type="NCBI Taxonomy" id="362788"/>
    <lineage>
        <taxon>Eukaryota</taxon>
        <taxon>Viridiplantae</taxon>
        <taxon>Streptophyta</taxon>
        <taxon>Embryophyta</taxon>
        <taxon>Tracheophyta</taxon>
        <taxon>Spermatophyta</taxon>
        <taxon>Magnoliopsida</taxon>
        <taxon>eudicotyledons</taxon>
        <taxon>Gunneridae</taxon>
        <taxon>Pentapetalae</taxon>
        <taxon>rosids</taxon>
        <taxon>fabids</taxon>
        <taxon>Fabales</taxon>
        <taxon>Fabaceae</taxon>
        <taxon>Caesalpinioideae</taxon>
        <taxon>Cassia clade</taxon>
        <taxon>Senna</taxon>
    </lineage>
</organism>
<evidence type="ECO:0000313" key="3">
    <source>
        <dbReference type="EMBL" id="KAF7810069.1"/>
    </source>
</evidence>
<comment type="caution">
    <text evidence="3">The sequence shown here is derived from an EMBL/GenBank/DDBJ whole genome shotgun (WGS) entry which is preliminary data.</text>
</comment>
<dbReference type="AlphaFoldDB" id="A0A834SUD5"/>
<feature type="transmembrane region" description="Helical" evidence="2">
    <location>
        <begin position="49"/>
        <end position="71"/>
    </location>
</feature>
<dbReference type="Pfam" id="PF05553">
    <property type="entry name" value="DUF761"/>
    <property type="match status" value="1"/>
</dbReference>
<dbReference type="EMBL" id="JAAIUW010000011">
    <property type="protein sequence ID" value="KAF7810069.1"/>
    <property type="molecule type" value="Genomic_DNA"/>
</dbReference>
<evidence type="ECO:0000256" key="1">
    <source>
        <dbReference type="SAM" id="MobiDB-lite"/>
    </source>
</evidence>
<dbReference type="InterPro" id="IPR008480">
    <property type="entry name" value="DUF761_pln"/>
</dbReference>
<keyword evidence="2" id="KW-0812">Transmembrane</keyword>
<keyword evidence="2" id="KW-1133">Transmembrane helix</keyword>
<evidence type="ECO:0000256" key="2">
    <source>
        <dbReference type="SAM" id="Phobius"/>
    </source>
</evidence>
<dbReference type="PANTHER" id="PTHR34059:SF1">
    <property type="entry name" value="EXPRESSED PROTEIN"/>
    <property type="match status" value="1"/>
</dbReference>
<sequence length="376" mass="42559">MAGATTTIIQEEPSKFYYNFLPKSITIAIFLLILPLFPSQPPQFIHQTILTRNWELLHLLFAGIAISYGLFSRRNDDGTHKENKFDTAQSYLSRFLHVSSSVFEDDDDDDDDDSDHPTPSWDETKIQTWSSGHQYQKVLESSRRTCDEKPLLLPVRSLKSCANDDDSSVSRRFLCSEEDNLALPSPIPWRSESNSKVLLEPRSLVKSQTLDSYGSNSMSFSGSESVAKNAEDVMEKKKKKKSLKIKKPYPPPPPPPPPNPMLFKSISMKPRTGTSFVHQGASFDKGIILNRSFTKGDSLMEESEDDEDEDDDDGEEEEEEERSRSGNGNGGGDVDKKADEFIAKFREQIRLQRIDSIKRSAIRITRNSSRKTVRPV</sequence>
<feature type="compositionally biased region" description="Acidic residues" evidence="1">
    <location>
        <begin position="103"/>
        <end position="114"/>
    </location>
</feature>
<dbReference type="Proteomes" id="UP000634136">
    <property type="component" value="Unassembled WGS sequence"/>
</dbReference>
<feature type="compositionally biased region" description="Low complexity" evidence="1">
    <location>
        <begin position="212"/>
        <end position="225"/>
    </location>
</feature>
<protein>
    <submittedName>
        <fullName evidence="3">Zinc finger CCCH domain-containing protein 18-like</fullName>
    </submittedName>
</protein>
<dbReference type="PANTHER" id="PTHR34059">
    <property type="entry name" value="EXPRESSED PROTEIN"/>
    <property type="match status" value="1"/>
</dbReference>
<dbReference type="OrthoDB" id="1080706at2759"/>
<proteinExistence type="predicted"/>
<keyword evidence="4" id="KW-1185">Reference proteome</keyword>
<accession>A0A834SUD5</accession>